<evidence type="ECO:0000313" key="5">
    <source>
        <dbReference type="EMBL" id="GLS86601.1"/>
    </source>
</evidence>
<dbReference type="EMBL" id="BSPP01000005">
    <property type="protein sequence ID" value="GLS86601.1"/>
    <property type="molecule type" value="Genomic_DNA"/>
</dbReference>
<dbReference type="GO" id="GO:0005524">
    <property type="term" value="F:ATP binding"/>
    <property type="evidence" value="ECO:0007669"/>
    <property type="project" value="UniProtKB-KW"/>
</dbReference>
<dbReference type="Gene3D" id="3.40.50.300">
    <property type="entry name" value="P-loop containing nucleotide triphosphate hydrolases"/>
    <property type="match status" value="1"/>
</dbReference>
<dbReference type="SUPFAM" id="SSF50331">
    <property type="entry name" value="MOP-like"/>
    <property type="match status" value="1"/>
</dbReference>
<dbReference type="GO" id="GO:0016887">
    <property type="term" value="F:ATP hydrolysis activity"/>
    <property type="evidence" value="ECO:0007669"/>
    <property type="project" value="InterPro"/>
</dbReference>
<name>A0AA37X315_9RHOB</name>
<gene>
    <name evidence="5" type="ORF">GCM10010873_15750</name>
</gene>
<dbReference type="SUPFAM" id="SSF52540">
    <property type="entry name" value="P-loop containing nucleoside triphosphate hydrolases"/>
    <property type="match status" value="1"/>
</dbReference>
<dbReference type="GO" id="GO:0015697">
    <property type="term" value="P:quaternary ammonium group transport"/>
    <property type="evidence" value="ECO:0007669"/>
    <property type="project" value="UniProtKB-ARBA"/>
</dbReference>
<accession>A0AA37X315</accession>
<dbReference type="Gene3D" id="2.40.50.100">
    <property type="match status" value="1"/>
</dbReference>
<dbReference type="FunFam" id="3.40.50.300:FF:000425">
    <property type="entry name" value="Probable ABC transporter, ATP-binding subunit"/>
    <property type="match status" value="1"/>
</dbReference>
<evidence type="ECO:0000259" key="4">
    <source>
        <dbReference type="PROSITE" id="PS50893"/>
    </source>
</evidence>
<dbReference type="GO" id="GO:0022857">
    <property type="term" value="F:transmembrane transporter activity"/>
    <property type="evidence" value="ECO:0007669"/>
    <property type="project" value="InterPro"/>
</dbReference>
<dbReference type="InterPro" id="IPR027417">
    <property type="entry name" value="P-loop_NTPase"/>
</dbReference>
<sequence length="355" mass="37589">MAYLDLNGLQKSFGANQVVKSFDLGIEKGEFVSLLGPSGCGKTTVLRMVAGFEAPSSGVIRIDGQDVTALRPNQRNIGMVFQAYALFPNLNVAQNVGFGLKIAGVPAAEITARVAEMLAMIGLPEMGARYPFQLSGGQQQRVALARALAPRPRVLLLDEPLSALDAKIRVSLRAEIRDIQRKLGITTIFVTHDQEEALSMSDRVVVMNGGRAEQVGAPFEIYNHPATRFVAQFVGTLNTLDGVVTDAALGEVTVQGQSLRLPQPIAAAQGATVGLALRPEVVHLEADAAQISRGDFALPAKIAAVQFLGAVIRVKADTAAGAISLDLFNRPDAPPPPLGAEVALRFRGQDVIVLG</sequence>
<keyword evidence="2" id="KW-0547">Nucleotide-binding</keyword>
<dbReference type="Pfam" id="PF08402">
    <property type="entry name" value="TOBE_2"/>
    <property type="match status" value="1"/>
</dbReference>
<protein>
    <submittedName>
        <fullName evidence="5">ABC transporter ATP-binding protein</fullName>
    </submittedName>
</protein>
<dbReference type="SMART" id="SM00382">
    <property type="entry name" value="AAA"/>
    <property type="match status" value="1"/>
</dbReference>
<evidence type="ECO:0000256" key="1">
    <source>
        <dbReference type="ARBA" id="ARBA00022448"/>
    </source>
</evidence>
<keyword evidence="3 5" id="KW-0067">ATP-binding</keyword>
<dbReference type="InterPro" id="IPR017871">
    <property type="entry name" value="ABC_transporter-like_CS"/>
</dbReference>
<dbReference type="PROSITE" id="PS50893">
    <property type="entry name" value="ABC_TRANSPORTER_2"/>
    <property type="match status" value="1"/>
</dbReference>
<reference evidence="5 6" key="1">
    <citation type="journal article" date="2014" name="Int. J. Syst. Evol. Microbiol.">
        <title>Complete genome sequence of Corynebacterium casei LMG S-19264T (=DSM 44701T), isolated from a smear-ripened cheese.</title>
        <authorList>
            <consortium name="US DOE Joint Genome Institute (JGI-PGF)"/>
            <person name="Walter F."/>
            <person name="Albersmeier A."/>
            <person name="Kalinowski J."/>
            <person name="Ruckert C."/>
        </authorList>
    </citation>
    <scope>NUCLEOTIDE SEQUENCE [LARGE SCALE GENOMIC DNA]</scope>
    <source>
        <strain evidence="5 6">NBRC 111766</strain>
    </source>
</reference>
<dbReference type="InterPro" id="IPR003593">
    <property type="entry name" value="AAA+_ATPase"/>
</dbReference>
<dbReference type="PANTHER" id="PTHR42781:SF4">
    <property type="entry name" value="SPERMIDINE_PUTRESCINE IMPORT ATP-BINDING PROTEIN POTA"/>
    <property type="match status" value="1"/>
</dbReference>
<organism evidence="5 6">
    <name type="scientific">Cypionkella aquatica</name>
    <dbReference type="NCBI Taxonomy" id="1756042"/>
    <lineage>
        <taxon>Bacteria</taxon>
        <taxon>Pseudomonadati</taxon>
        <taxon>Pseudomonadota</taxon>
        <taxon>Alphaproteobacteria</taxon>
        <taxon>Rhodobacterales</taxon>
        <taxon>Paracoccaceae</taxon>
        <taxon>Cypionkella</taxon>
    </lineage>
</organism>
<dbReference type="PROSITE" id="PS00211">
    <property type="entry name" value="ABC_TRANSPORTER_1"/>
    <property type="match status" value="1"/>
</dbReference>
<dbReference type="RefSeq" id="WP_284324821.1">
    <property type="nucleotide sequence ID" value="NZ_BSPP01000005.1"/>
</dbReference>
<dbReference type="InterPro" id="IPR003439">
    <property type="entry name" value="ABC_transporter-like_ATP-bd"/>
</dbReference>
<evidence type="ECO:0000256" key="3">
    <source>
        <dbReference type="ARBA" id="ARBA00022840"/>
    </source>
</evidence>
<dbReference type="AlphaFoldDB" id="A0AA37X315"/>
<evidence type="ECO:0000256" key="2">
    <source>
        <dbReference type="ARBA" id="ARBA00022741"/>
    </source>
</evidence>
<dbReference type="InterPro" id="IPR050093">
    <property type="entry name" value="ABC_SmlMolc_Importer"/>
</dbReference>
<evidence type="ECO:0000313" key="6">
    <source>
        <dbReference type="Proteomes" id="UP001157355"/>
    </source>
</evidence>
<keyword evidence="1" id="KW-0813">Transport</keyword>
<dbReference type="Pfam" id="PF00005">
    <property type="entry name" value="ABC_tran"/>
    <property type="match status" value="1"/>
</dbReference>
<proteinExistence type="predicted"/>
<feature type="domain" description="ABC transporter" evidence="4">
    <location>
        <begin position="4"/>
        <end position="234"/>
    </location>
</feature>
<comment type="caution">
    <text evidence="5">The sequence shown here is derived from an EMBL/GenBank/DDBJ whole genome shotgun (WGS) entry which is preliminary data.</text>
</comment>
<keyword evidence="6" id="KW-1185">Reference proteome</keyword>
<dbReference type="InterPro" id="IPR008995">
    <property type="entry name" value="Mo/tungstate-bd_C_term_dom"/>
</dbReference>
<dbReference type="PANTHER" id="PTHR42781">
    <property type="entry name" value="SPERMIDINE/PUTRESCINE IMPORT ATP-BINDING PROTEIN POTA"/>
    <property type="match status" value="1"/>
</dbReference>
<dbReference type="Proteomes" id="UP001157355">
    <property type="component" value="Unassembled WGS sequence"/>
</dbReference>
<dbReference type="GO" id="GO:0043190">
    <property type="term" value="C:ATP-binding cassette (ABC) transporter complex"/>
    <property type="evidence" value="ECO:0007669"/>
    <property type="project" value="InterPro"/>
</dbReference>
<dbReference type="InterPro" id="IPR013611">
    <property type="entry name" value="Transp-assoc_OB_typ2"/>
</dbReference>